<proteinExistence type="predicted"/>
<organism evidence="2 3">
    <name type="scientific">Nephila pilipes</name>
    <name type="common">Giant wood spider</name>
    <name type="synonym">Nephila maculata</name>
    <dbReference type="NCBI Taxonomy" id="299642"/>
    <lineage>
        <taxon>Eukaryota</taxon>
        <taxon>Metazoa</taxon>
        <taxon>Ecdysozoa</taxon>
        <taxon>Arthropoda</taxon>
        <taxon>Chelicerata</taxon>
        <taxon>Arachnida</taxon>
        <taxon>Araneae</taxon>
        <taxon>Araneomorphae</taxon>
        <taxon>Entelegynae</taxon>
        <taxon>Araneoidea</taxon>
        <taxon>Nephilidae</taxon>
        <taxon>Nephila</taxon>
    </lineage>
</organism>
<protein>
    <submittedName>
        <fullName evidence="2">Uncharacterized protein</fullName>
    </submittedName>
</protein>
<evidence type="ECO:0000256" key="1">
    <source>
        <dbReference type="SAM" id="MobiDB-lite"/>
    </source>
</evidence>
<feature type="compositionally biased region" description="Polar residues" evidence="1">
    <location>
        <begin position="36"/>
        <end position="49"/>
    </location>
</feature>
<dbReference type="EMBL" id="BMAW01006280">
    <property type="protein sequence ID" value="GFS98196.1"/>
    <property type="molecule type" value="Genomic_DNA"/>
</dbReference>
<gene>
    <name evidence="2" type="ORF">NPIL_236551</name>
</gene>
<keyword evidence="3" id="KW-1185">Reference proteome</keyword>
<feature type="region of interest" description="Disordered" evidence="1">
    <location>
        <begin position="33"/>
        <end position="91"/>
    </location>
</feature>
<evidence type="ECO:0000313" key="2">
    <source>
        <dbReference type="EMBL" id="GFS98196.1"/>
    </source>
</evidence>
<evidence type="ECO:0000313" key="3">
    <source>
        <dbReference type="Proteomes" id="UP000887013"/>
    </source>
</evidence>
<comment type="caution">
    <text evidence="2">The sequence shown here is derived from an EMBL/GenBank/DDBJ whole genome shotgun (WGS) entry which is preliminary data.</text>
</comment>
<dbReference type="AlphaFoldDB" id="A0A8X6N7S3"/>
<sequence length="91" mass="9764">MWPLDVHYGILLGSSIKSSSSLTSVLPLSAAYLNDPPSSRGLSQRSATTPWGDETEPCSERQEPGKLGTKASTCMPRVGAAFPTEPMLRTR</sequence>
<reference evidence="2" key="1">
    <citation type="submission" date="2020-08" db="EMBL/GenBank/DDBJ databases">
        <title>Multicomponent nature underlies the extraordinary mechanical properties of spider dragline silk.</title>
        <authorList>
            <person name="Kono N."/>
            <person name="Nakamura H."/>
            <person name="Mori M."/>
            <person name="Yoshida Y."/>
            <person name="Ohtoshi R."/>
            <person name="Malay A.D."/>
            <person name="Moran D.A.P."/>
            <person name="Tomita M."/>
            <person name="Numata K."/>
            <person name="Arakawa K."/>
        </authorList>
    </citation>
    <scope>NUCLEOTIDE SEQUENCE</scope>
</reference>
<dbReference type="Proteomes" id="UP000887013">
    <property type="component" value="Unassembled WGS sequence"/>
</dbReference>
<name>A0A8X6N7S3_NEPPI</name>
<accession>A0A8X6N7S3</accession>